<name>A0A9Q3J313_9BASI</name>
<dbReference type="EMBL" id="AVOT02061340">
    <property type="protein sequence ID" value="MBW0554606.1"/>
    <property type="molecule type" value="Genomic_DNA"/>
</dbReference>
<keyword evidence="2" id="KW-1185">Reference proteome</keyword>
<dbReference type="Proteomes" id="UP000765509">
    <property type="component" value="Unassembled WGS sequence"/>
</dbReference>
<accession>A0A9Q3J313</accession>
<organism evidence="1 2">
    <name type="scientific">Austropuccinia psidii MF-1</name>
    <dbReference type="NCBI Taxonomy" id="1389203"/>
    <lineage>
        <taxon>Eukaryota</taxon>
        <taxon>Fungi</taxon>
        <taxon>Dikarya</taxon>
        <taxon>Basidiomycota</taxon>
        <taxon>Pucciniomycotina</taxon>
        <taxon>Pucciniomycetes</taxon>
        <taxon>Pucciniales</taxon>
        <taxon>Sphaerophragmiaceae</taxon>
        <taxon>Austropuccinia</taxon>
    </lineage>
</organism>
<gene>
    <name evidence="1" type="ORF">O181_094321</name>
</gene>
<evidence type="ECO:0000313" key="2">
    <source>
        <dbReference type="Proteomes" id="UP000765509"/>
    </source>
</evidence>
<reference evidence="1" key="1">
    <citation type="submission" date="2021-03" db="EMBL/GenBank/DDBJ databases">
        <title>Draft genome sequence of rust myrtle Austropuccinia psidii MF-1, a brazilian biotype.</title>
        <authorList>
            <person name="Quecine M.C."/>
            <person name="Pachon D.M.R."/>
            <person name="Bonatelli M.L."/>
            <person name="Correr F.H."/>
            <person name="Franceschini L.M."/>
            <person name="Leite T.F."/>
            <person name="Margarido G.R.A."/>
            <person name="Almeida C.A."/>
            <person name="Ferrarezi J.A."/>
            <person name="Labate C.A."/>
        </authorList>
    </citation>
    <scope>NUCLEOTIDE SEQUENCE</scope>
    <source>
        <strain evidence="1">MF-1</strain>
    </source>
</reference>
<comment type="caution">
    <text evidence="1">The sequence shown here is derived from an EMBL/GenBank/DDBJ whole genome shotgun (WGS) entry which is preliminary data.</text>
</comment>
<proteinExistence type="predicted"/>
<dbReference type="AlphaFoldDB" id="A0A9Q3J313"/>
<dbReference type="OrthoDB" id="2507171at2759"/>
<protein>
    <submittedName>
        <fullName evidence="1">Uncharacterized protein</fullName>
    </submittedName>
</protein>
<evidence type="ECO:0000313" key="1">
    <source>
        <dbReference type="EMBL" id="MBW0554606.1"/>
    </source>
</evidence>
<sequence>MTIVHKDENIHKNRDRLSRCPLHNNISNPGYVPEEASPPITIEGISVTELNTTFFEEVRKSYTHDINCSILCQLLTRDCKDNSLTHALDEIWKKSYDEGVTGALLNEEGLELSEKTYLWRAQNKYSIDKSNEIRQINS</sequence>